<evidence type="ECO:0000313" key="12">
    <source>
        <dbReference type="Proteomes" id="UP000000483"/>
    </source>
</evidence>
<evidence type="ECO:0000256" key="9">
    <source>
        <dbReference type="ARBA" id="ARBA00048173"/>
    </source>
</evidence>
<keyword evidence="3" id="KW-0548">Nucleotidyltransferase</keyword>
<dbReference type="OrthoDB" id="5366084at2"/>
<dbReference type="GO" id="GO:0051607">
    <property type="term" value="P:defense response to virus"/>
    <property type="evidence" value="ECO:0007669"/>
    <property type="project" value="UniProtKB-KW"/>
</dbReference>
<evidence type="ECO:0000256" key="1">
    <source>
        <dbReference type="ARBA" id="ARBA00012493"/>
    </source>
</evidence>
<dbReference type="InterPro" id="IPR051083">
    <property type="entry name" value="GrpII_Intron_Splice-Mob/Def"/>
</dbReference>
<feature type="domain" description="Reverse transcriptase" evidence="10">
    <location>
        <begin position="46"/>
        <end position="272"/>
    </location>
</feature>
<evidence type="ECO:0000256" key="2">
    <source>
        <dbReference type="ARBA" id="ARBA00022679"/>
    </source>
</evidence>
<keyword evidence="2" id="KW-0808">Transferase</keyword>
<evidence type="ECO:0000256" key="8">
    <source>
        <dbReference type="ARBA" id="ARBA00034120"/>
    </source>
</evidence>
<dbReference type="RefSeq" id="WP_013706262.1">
    <property type="nucleotide sequence ID" value="NC_015388.1"/>
</dbReference>
<dbReference type="GO" id="GO:0003964">
    <property type="term" value="F:RNA-directed DNA polymerase activity"/>
    <property type="evidence" value="ECO:0007669"/>
    <property type="project" value="UniProtKB-KW"/>
</dbReference>
<dbReference type="GO" id="GO:0046872">
    <property type="term" value="F:metal ion binding"/>
    <property type="evidence" value="ECO:0007669"/>
    <property type="project" value="UniProtKB-KW"/>
</dbReference>
<keyword evidence="5" id="KW-0460">Magnesium</keyword>
<evidence type="ECO:0000256" key="5">
    <source>
        <dbReference type="ARBA" id="ARBA00022842"/>
    </source>
</evidence>
<comment type="catalytic activity">
    <reaction evidence="9">
        <text>DNA(n) + a 2'-deoxyribonucleoside 5'-triphosphate = DNA(n+1) + diphosphate</text>
        <dbReference type="Rhea" id="RHEA:22508"/>
        <dbReference type="Rhea" id="RHEA-COMP:17339"/>
        <dbReference type="Rhea" id="RHEA-COMP:17340"/>
        <dbReference type="ChEBI" id="CHEBI:33019"/>
        <dbReference type="ChEBI" id="CHEBI:61560"/>
        <dbReference type="ChEBI" id="CHEBI:173112"/>
        <dbReference type="EC" id="2.7.7.49"/>
    </reaction>
</comment>
<dbReference type="PROSITE" id="PS50878">
    <property type="entry name" value="RT_POL"/>
    <property type="match status" value="1"/>
</dbReference>
<evidence type="ECO:0000256" key="4">
    <source>
        <dbReference type="ARBA" id="ARBA00022723"/>
    </source>
</evidence>
<dbReference type="eggNOG" id="COG3344">
    <property type="taxonomic scope" value="Bacteria"/>
</dbReference>
<dbReference type="PANTHER" id="PTHR34047">
    <property type="entry name" value="NUCLEAR INTRON MATURASE 1, MITOCHONDRIAL-RELATED"/>
    <property type="match status" value="1"/>
</dbReference>
<keyword evidence="7" id="KW-0051">Antiviral defense</keyword>
<dbReference type="SMR" id="F2NCL6"/>
<keyword evidence="12" id="KW-1185">Reference proteome</keyword>
<dbReference type="PANTHER" id="PTHR34047:SF8">
    <property type="entry name" value="PROTEIN YKFC"/>
    <property type="match status" value="1"/>
</dbReference>
<dbReference type="SUPFAM" id="SSF56672">
    <property type="entry name" value="DNA/RNA polymerases"/>
    <property type="match status" value="1"/>
</dbReference>
<evidence type="ECO:0000256" key="7">
    <source>
        <dbReference type="ARBA" id="ARBA00023118"/>
    </source>
</evidence>
<keyword evidence="4" id="KW-0479">Metal-binding</keyword>
<dbReference type="InterPro" id="IPR000477">
    <property type="entry name" value="RT_dom"/>
</dbReference>
<proteinExistence type="inferred from homology"/>
<protein>
    <recommendedName>
        <fullName evidence="1">RNA-directed DNA polymerase</fullName>
        <ecNumber evidence="1">2.7.7.49</ecNumber>
    </recommendedName>
</protein>
<accession>F2NCL6</accession>
<comment type="similarity">
    <text evidence="8">Belongs to the bacterial reverse transcriptase family.</text>
</comment>
<reference evidence="12" key="2">
    <citation type="submission" date="2011-03" db="EMBL/GenBank/DDBJ databases">
        <title>The complete genome of Desulfobacca acetoxidans DSM 11109.</title>
        <authorList>
            <consortium name="US DOE Joint Genome Institute (JGI-PGF)"/>
            <person name="Lucas S."/>
            <person name="Copeland A."/>
            <person name="Lapidus A."/>
            <person name="Bruce D."/>
            <person name="Goodwin L."/>
            <person name="Pitluck S."/>
            <person name="Peters L."/>
            <person name="Kyrpides N."/>
            <person name="Mavromatis K."/>
            <person name="Ivanova N."/>
            <person name="Ovchinnikova G."/>
            <person name="Teshima H."/>
            <person name="Detter J.C."/>
            <person name="Han C."/>
            <person name="Land M."/>
            <person name="Hauser L."/>
            <person name="Markowitz V."/>
            <person name="Cheng J.-F."/>
            <person name="Hugenholtz P."/>
            <person name="Woyke T."/>
            <person name="Wu D."/>
            <person name="Spring S."/>
            <person name="Schueler E."/>
            <person name="Brambilla E."/>
            <person name="Klenk H.-P."/>
            <person name="Eisen J.A."/>
        </authorList>
    </citation>
    <scope>NUCLEOTIDE SEQUENCE [LARGE SCALE GENOMIC DNA]</scope>
    <source>
        <strain evidence="12">ATCC 700848 / DSM 11109 / ASRB2</strain>
    </source>
</reference>
<gene>
    <name evidence="11" type="ordered locus">Desac_1293</name>
</gene>
<dbReference type="InterPro" id="IPR043502">
    <property type="entry name" value="DNA/RNA_pol_sf"/>
</dbReference>
<organism evidence="11 12">
    <name type="scientific">Desulfobacca acetoxidans (strain ATCC 700848 / DSM 11109 / ASRB2)</name>
    <dbReference type="NCBI Taxonomy" id="880072"/>
    <lineage>
        <taxon>Bacteria</taxon>
        <taxon>Pseudomonadati</taxon>
        <taxon>Thermodesulfobacteriota</taxon>
        <taxon>Desulfobaccia</taxon>
        <taxon>Desulfobaccales</taxon>
        <taxon>Desulfobaccaceae</taxon>
        <taxon>Desulfobacca</taxon>
    </lineage>
</organism>
<keyword evidence="6 11" id="KW-0695">RNA-directed DNA polymerase</keyword>
<evidence type="ECO:0000313" key="11">
    <source>
        <dbReference type="EMBL" id="AEB09150.1"/>
    </source>
</evidence>
<dbReference type="AlphaFoldDB" id="F2NCL6"/>
<dbReference type="Proteomes" id="UP000000483">
    <property type="component" value="Chromosome"/>
</dbReference>
<dbReference type="PRINTS" id="PR00866">
    <property type="entry name" value="RNADNAPOLMS"/>
</dbReference>
<dbReference type="CDD" id="cd01651">
    <property type="entry name" value="RT_G2_intron"/>
    <property type="match status" value="1"/>
</dbReference>
<dbReference type="HOGENOM" id="CLU_013584_2_0_7"/>
<evidence type="ECO:0000256" key="3">
    <source>
        <dbReference type="ARBA" id="ARBA00022695"/>
    </source>
</evidence>
<evidence type="ECO:0000256" key="6">
    <source>
        <dbReference type="ARBA" id="ARBA00022918"/>
    </source>
</evidence>
<dbReference type="STRING" id="880072.Desac_1293"/>
<dbReference type="InterPro" id="IPR000123">
    <property type="entry name" value="Reverse_transcriptase_msDNA"/>
</dbReference>
<dbReference type="GO" id="GO:0003723">
    <property type="term" value="F:RNA binding"/>
    <property type="evidence" value="ECO:0007669"/>
    <property type="project" value="InterPro"/>
</dbReference>
<dbReference type="EC" id="2.7.7.49" evidence="1"/>
<sequence>MISEITVTSNLHHAFTRVEASQGMPGVDGVSLGGFKEDLAVNLAILGEELRSGEYAPLPLLRFLVAKRDGSPRPLSVPTVRDRVAQAAVLNSIEPIFEAQFEEVSFAYRKGRSVRQAAYRIKELRDQGYRFVVDADLDAFFDNINHELLLAKVANIITDPDILRLIGLWVQAEVYDGEKIYMMEKGIPQGAVISPVLANLFLDELDEGLIRKGYALVRYADDFVILARTRPEAEAAMAFTEEILEKMNLALDMEDTEITDFKRGFTYLGLIFAGEAILAPFDRPKRERKVLYMPPPFDLEKYFAGREKLKVKGNDNIDV</sequence>
<dbReference type="EMBL" id="CP002629">
    <property type="protein sequence ID" value="AEB09150.1"/>
    <property type="molecule type" value="Genomic_DNA"/>
</dbReference>
<dbReference type="Pfam" id="PF00078">
    <property type="entry name" value="RVT_1"/>
    <property type="match status" value="1"/>
</dbReference>
<reference evidence="11 12" key="1">
    <citation type="journal article" date="2011" name="Stand. Genomic Sci.">
        <title>Complete genome sequence of the acetate-degrading sulfate reducer Desulfobacca acetoxidans type strain (ASRB2).</title>
        <authorList>
            <person name="Goker M."/>
            <person name="Teshima H."/>
            <person name="Lapidus A."/>
            <person name="Nolan M."/>
            <person name="Lucas S."/>
            <person name="Hammon N."/>
            <person name="Deshpande S."/>
            <person name="Cheng J.F."/>
            <person name="Tapia R."/>
            <person name="Han C."/>
            <person name="Goodwin L."/>
            <person name="Pitluck S."/>
            <person name="Huntemann M."/>
            <person name="Liolios K."/>
            <person name="Ivanova N."/>
            <person name="Pagani I."/>
            <person name="Mavromatis K."/>
            <person name="Ovchinikova G."/>
            <person name="Pati A."/>
            <person name="Chen A."/>
            <person name="Palaniappan K."/>
            <person name="Land M."/>
            <person name="Hauser L."/>
            <person name="Brambilla E.M."/>
            <person name="Rohde M."/>
            <person name="Spring S."/>
            <person name="Detter J.C."/>
            <person name="Woyke T."/>
            <person name="Bristow J."/>
            <person name="Eisen J.A."/>
            <person name="Markowitz V."/>
            <person name="Hugenholtz P."/>
            <person name="Kyrpides N.C."/>
            <person name="Klenk H.P."/>
        </authorList>
    </citation>
    <scope>NUCLEOTIDE SEQUENCE [LARGE SCALE GENOMIC DNA]</scope>
    <source>
        <strain evidence="12">ATCC 700848 / DSM 11109 / ASRB2</strain>
    </source>
</reference>
<name>F2NCL6_DESAR</name>
<evidence type="ECO:0000259" key="10">
    <source>
        <dbReference type="PROSITE" id="PS50878"/>
    </source>
</evidence>
<dbReference type="KEGG" id="dao:Desac_1293"/>